<feature type="repeat" description="WD" evidence="3">
    <location>
        <begin position="258"/>
        <end position="300"/>
    </location>
</feature>
<feature type="region of interest" description="Disordered" evidence="4">
    <location>
        <begin position="1"/>
        <end position="22"/>
    </location>
</feature>
<dbReference type="PROSITE" id="PS50294">
    <property type="entry name" value="WD_REPEATS_REGION"/>
    <property type="match status" value="2"/>
</dbReference>
<dbReference type="InterPro" id="IPR015943">
    <property type="entry name" value="WD40/YVTN_repeat-like_dom_sf"/>
</dbReference>
<dbReference type="PROSITE" id="PS50082">
    <property type="entry name" value="WD_REPEATS_2"/>
    <property type="match status" value="2"/>
</dbReference>
<dbReference type="PRINTS" id="PR00320">
    <property type="entry name" value="GPROTEINBRPT"/>
</dbReference>
<dbReference type="InterPro" id="IPR020472">
    <property type="entry name" value="WD40_PAC1"/>
</dbReference>
<dbReference type="SUPFAM" id="SSF50978">
    <property type="entry name" value="WD40 repeat-like"/>
    <property type="match status" value="1"/>
</dbReference>
<evidence type="ECO:0000256" key="4">
    <source>
        <dbReference type="SAM" id="MobiDB-lite"/>
    </source>
</evidence>
<comment type="caution">
    <text evidence="5">The sequence shown here is derived from an EMBL/GenBank/DDBJ whole genome shotgun (WGS) entry which is preliminary data.</text>
</comment>
<evidence type="ECO:0000256" key="1">
    <source>
        <dbReference type="ARBA" id="ARBA00022574"/>
    </source>
</evidence>
<evidence type="ECO:0000256" key="2">
    <source>
        <dbReference type="ARBA" id="ARBA00022737"/>
    </source>
</evidence>
<proteinExistence type="predicted"/>
<accession>A0A6G0XJH6</accession>
<dbReference type="Pfam" id="PF00400">
    <property type="entry name" value="WD40"/>
    <property type="match status" value="4"/>
</dbReference>
<keyword evidence="1 3" id="KW-0853">WD repeat</keyword>
<gene>
    <name evidence="5" type="ORF">Ae201684_004309</name>
</gene>
<dbReference type="PANTHER" id="PTHR19869">
    <property type="entry name" value="SPERMATID WD-REPEAT PROTEIN"/>
    <property type="match status" value="1"/>
</dbReference>
<dbReference type="InterPro" id="IPR036322">
    <property type="entry name" value="WD40_repeat_dom_sf"/>
</dbReference>
<dbReference type="InterPro" id="IPR040066">
    <property type="entry name" value="WDR31"/>
</dbReference>
<dbReference type="PROSITE" id="PS00678">
    <property type="entry name" value="WD_REPEATS_1"/>
    <property type="match status" value="1"/>
</dbReference>
<dbReference type="InterPro" id="IPR019775">
    <property type="entry name" value="WD40_repeat_CS"/>
</dbReference>
<dbReference type="PANTHER" id="PTHR19869:SF1">
    <property type="entry name" value="WD REPEAT-CONTAINING PROTEIN 31"/>
    <property type="match status" value="1"/>
</dbReference>
<organism evidence="5 6">
    <name type="scientific">Aphanomyces euteiches</name>
    <dbReference type="NCBI Taxonomy" id="100861"/>
    <lineage>
        <taxon>Eukaryota</taxon>
        <taxon>Sar</taxon>
        <taxon>Stramenopiles</taxon>
        <taxon>Oomycota</taxon>
        <taxon>Saprolegniomycetes</taxon>
        <taxon>Saprolegniales</taxon>
        <taxon>Verrucalvaceae</taxon>
        <taxon>Aphanomyces</taxon>
    </lineage>
</organism>
<keyword evidence="2" id="KW-0677">Repeat</keyword>
<reference evidence="5 6" key="1">
    <citation type="submission" date="2019-07" db="EMBL/GenBank/DDBJ databases">
        <title>Genomics analysis of Aphanomyces spp. identifies a new class of oomycete effector associated with host adaptation.</title>
        <authorList>
            <person name="Gaulin E."/>
        </authorList>
    </citation>
    <scope>NUCLEOTIDE SEQUENCE [LARGE SCALE GENOMIC DNA]</scope>
    <source>
        <strain evidence="5 6">ATCC 201684</strain>
    </source>
</reference>
<dbReference type="EMBL" id="VJMJ01000053">
    <property type="protein sequence ID" value="KAF0740310.1"/>
    <property type="molecule type" value="Genomic_DNA"/>
</dbReference>
<dbReference type="AlphaFoldDB" id="A0A6G0XJH6"/>
<dbReference type="VEuPathDB" id="FungiDB:AeMF1_018019"/>
<dbReference type="SMART" id="SM00320">
    <property type="entry name" value="WD40"/>
    <property type="match status" value="5"/>
</dbReference>
<protein>
    <recommendedName>
        <fullName evidence="7">Anaphase-promoting complex subunit 4 WD40 domain-containing protein</fullName>
    </recommendedName>
</protein>
<evidence type="ECO:0000313" key="5">
    <source>
        <dbReference type="EMBL" id="KAF0740310.1"/>
    </source>
</evidence>
<keyword evidence="6" id="KW-1185">Reference proteome</keyword>
<dbReference type="InterPro" id="IPR001680">
    <property type="entry name" value="WD40_rpt"/>
</dbReference>
<dbReference type="Gene3D" id="2.130.10.10">
    <property type="entry name" value="YVTN repeat-like/Quinoprotein amine dehydrogenase"/>
    <property type="match status" value="3"/>
</dbReference>
<evidence type="ECO:0008006" key="7">
    <source>
        <dbReference type="Google" id="ProtNLM"/>
    </source>
</evidence>
<evidence type="ECO:0000256" key="3">
    <source>
        <dbReference type="PROSITE-ProRule" id="PRU00221"/>
    </source>
</evidence>
<evidence type="ECO:0000313" key="6">
    <source>
        <dbReference type="Proteomes" id="UP000481153"/>
    </source>
</evidence>
<dbReference type="Proteomes" id="UP000481153">
    <property type="component" value="Unassembled WGS sequence"/>
</dbReference>
<sequence>MGACSSTPGRRDINTWATDAPDDHPPDVTHHLDAIYSQPNIPASCVIHTTDNFCASSWDDGSIKVIDWKAKQVVHTWTTHSRSVNKLLYAQQTKSLFSCSRDTTIARHALASPLKDDATSTTQTYSGHTLTVSSLAIDHDEKRLASGSRDTSVALWDVETAARIQQTIVSQNIVTCMAWVPTEAQLVAQGGEDLRLRIWDCRAWKSPAQTIEGYVYFPLALDISEDGVYLFTTSKGFNAVGCEGRVWDRRTGKQVVELTGHSQDTTACAYIPHHNDEGVTASKDSTIRVWNMETGEQLSSSHDASSGKTTEAINTETTMLVGKFTSLSCVRDGAADTTPSSSPSSVVQVLTSSFSGRIDLYRWDRANSSLERLQ</sequence>
<name>A0A6G0XJH6_9STRA</name>
<feature type="repeat" description="WD" evidence="3">
    <location>
        <begin position="125"/>
        <end position="166"/>
    </location>
</feature>